<name>A0A090Q4I4_9FLAO</name>
<dbReference type="STRING" id="319236.BST91_01295"/>
<keyword evidence="2" id="KW-1185">Reference proteome</keyword>
<organism evidence="1 2">
    <name type="scientific">Nonlabens tegetincola</name>
    <dbReference type="NCBI Taxonomy" id="323273"/>
    <lineage>
        <taxon>Bacteria</taxon>
        <taxon>Pseudomonadati</taxon>
        <taxon>Bacteroidota</taxon>
        <taxon>Flavobacteriia</taxon>
        <taxon>Flavobacteriales</taxon>
        <taxon>Flavobacteriaceae</taxon>
        <taxon>Nonlabens</taxon>
    </lineage>
</organism>
<sequence length="82" mass="9425">MDSMEKSGCCSNEQIVVEGQDELQLQVAASLDFQFILPSLEHSYDFIYQAPLVEQKTALGFLEESPPWKRHDLIILHDQFLI</sequence>
<dbReference type="NCBIfam" id="NF047658">
    <property type="entry name" value="HYC_CC_PP"/>
    <property type="match status" value="1"/>
</dbReference>
<dbReference type="EMBL" id="BBML01000008">
    <property type="protein sequence ID" value="GAK97910.1"/>
    <property type="molecule type" value="Genomic_DNA"/>
</dbReference>
<comment type="caution">
    <text evidence="1">The sequence shown here is derived from an EMBL/GenBank/DDBJ whole genome shotgun (WGS) entry which is preliminary data.</text>
</comment>
<proteinExistence type="predicted"/>
<gene>
    <name evidence="1" type="ORF">JCM19294_1532</name>
</gene>
<accession>A0A090Q4I4</accession>
<protein>
    <submittedName>
        <fullName evidence="1">Uncharacterized protein</fullName>
    </submittedName>
</protein>
<dbReference type="Proteomes" id="UP000029221">
    <property type="component" value="Unassembled WGS sequence"/>
</dbReference>
<evidence type="ECO:0000313" key="1">
    <source>
        <dbReference type="EMBL" id="GAK97910.1"/>
    </source>
</evidence>
<reference evidence="1" key="1">
    <citation type="journal article" date="2014" name="Genome Announc.">
        <title>Draft Genome Sequences of Marine Flavobacterium Nonlabens Strains NR17, NR24, NR27, NR32, NR33, and Ara13.</title>
        <authorList>
            <person name="Nakanishi M."/>
            <person name="Meirelles P."/>
            <person name="Suzuki R."/>
            <person name="Takatani N."/>
            <person name="Mino S."/>
            <person name="Suda W."/>
            <person name="Oshima K."/>
            <person name="Hattori M."/>
            <person name="Ohkuma M."/>
            <person name="Hosokawa M."/>
            <person name="Miyashita K."/>
            <person name="Thompson F.L."/>
            <person name="Niwa A."/>
            <person name="Sawabe T."/>
            <person name="Sawabe T."/>
        </authorList>
    </citation>
    <scope>NUCLEOTIDE SEQUENCE [LARGE SCALE GENOMIC DNA]</scope>
    <source>
        <strain evidence="1">JCM 19294</strain>
    </source>
</reference>
<evidence type="ECO:0000313" key="2">
    <source>
        <dbReference type="Proteomes" id="UP000029221"/>
    </source>
</evidence>
<dbReference type="InterPro" id="IPR058060">
    <property type="entry name" value="HYC_CC_PP"/>
</dbReference>
<dbReference type="AlphaFoldDB" id="A0A090Q4I4"/>